<evidence type="ECO:0000259" key="11">
    <source>
        <dbReference type="Pfam" id="PF25787"/>
    </source>
</evidence>
<dbReference type="GO" id="GO:1902410">
    <property type="term" value="P:mitotic cytokinetic process"/>
    <property type="evidence" value="ECO:0007669"/>
    <property type="project" value="TreeGrafter"/>
</dbReference>
<dbReference type="GO" id="GO:0110070">
    <property type="term" value="C:cellularization cleavage furrow"/>
    <property type="evidence" value="ECO:0007669"/>
    <property type="project" value="TreeGrafter"/>
</dbReference>
<evidence type="ECO:0000256" key="5">
    <source>
        <dbReference type="ARBA" id="ARBA00022618"/>
    </source>
</evidence>
<feature type="region of interest" description="Disordered" evidence="10">
    <location>
        <begin position="276"/>
        <end position="314"/>
    </location>
</feature>
<feature type="compositionally biased region" description="Basic and acidic residues" evidence="10">
    <location>
        <begin position="280"/>
        <end position="297"/>
    </location>
</feature>
<evidence type="ECO:0000313" key="12">
    <source>
        <dbReference type="EMBL" id="KAK3518543.1"/>
    </source>
</evidence>
<evidence type="ECO:0000256" key="7">
    <source>
        <dbReference type="ARBA" id="ARBA00023306"/>
    </source>
</evidence>
<evidence type="ECO:0000313" key="13">
    <source>
        <dbReference type="Proteomes" id="UP001274896"/>
    </source>
</evidence>
<gene>
    <name evidence="12" type="ORF">QTP70_001610</name>
</gene>
<keyword evidence="7" id="KW-0131">Cell cycle</keyword>
<evidence type="ECO:0000256" key="9">
    <source>
        <dbReference type="ARBA" id="ARBA00045748"/>
    </source>
</evidence>
<evidence type="ECO:0000256" key="8">
    <source>
        <dbReference type="ARBA" id="ARBA00041086"/>
    </source>
</evidence>
<dbReference type="InterPro" id="IPR051746">
    <property type="entry name" value="Kelch_domain_containing_8"/>
</dbReference>
<dbReference type="Pfam" id="PF01344">
    <property type="entry name" value="Kelch_1"/>
    <property type="match status" value="2"/>
</dbReference>
<accession>A0AAE0QD19</accession>
<dbReference type="InterPro" id="IPR036388">
    <property type="entry name" value="WH-like_DNA-bd_sf"/>
</dbReference>
<sequence length="314" mass="35704">MGKNKELSKDIGDNIVDLHKAGMGYKTISKKPSDVETSVGVIIPKWKKYKITSHRPRCGAPCKISSHGLLNICVRLSKQLIQKHKDESDRVEKREGKVYALGGMGSDTSPQALVRVYEPVKDQWLSLASMPTPRYGAFSFLRGNKLYVLGGRQGKMPVTAFEAFDLETKSWTRYPCIPSRRAFSSCAATERAFYSLGGLQQPGPHNFYSRPHFVSTVEEYDTEQGEARFLTHTYTRAPCQHRGKEELKAVHGALLSFIFIFMQRRPTFRQNLKQAAVKFGKSEERREGERRGEEQKGKEKRGKERKGKERKGKE</sequence>
<dbReference type="InterPro" id="IPR057667">
    <property type="entry name" value="HTH_SB"/>
</dbReference>
<dbReference type="GO" id="GO:0030496">
    <property type="term" value="C:midbody"/>
    <property type="evidence" value="ECO:0007669"/>
    <property type="project" value="UniProtKB-SubCell"/>
</dbReference>
<protein>
    <recommendedName>
        <fullName evidence="8">Kelch domain-containing protein 8B</fullName>
    </recommendedName>
</protein>
<dbReference type="Pfam" id="PF25787">
    <property type="entry name" value="HTH_SB"/>
    <property type="match status" value="1"/>
</dbReference>
<evidence type="ECO:0000256" key="1">
    <source>
        <dbReference type="ARBA" id="ARBA00004214"/>
    </source>
</evidence>
<dbReference type="GO" id="GO:0045171">
    <property type="term" value="C:intercellular bridge"/>
    <property type="evidence" value="ECO:0007669"/>
    <property type="project" value="TreeGrafter"/>
</dbReference>
<evidence type="ECO:0000256" key="6">
    <source>
        <dbReference type="ARBA" id="ARBA00022737"/>
    </source>
</evidence>
<feature type="compositionally biased region" description="Basic residues" evidence="10">
    <location>
        <begin position="298"/>
        <end position="314"/>
    </location>
</feature>
<evidence type="ECO:0000256" key="4">
    <source>
        <dbReference type="ARBA" id="ARBA00022490"/>
    </source>
</evidence>
<dbReference type="GO" id="GO:0098813">
    <property type="term" value="P:nuclear chromosome segregation"/>
    <property type="evidence" value="ECO:0007669"/>
    <property type="project" value="TreeGrafter"/>
</dbReference>
<dbReference type="Gene3D" id="1.10.10.10">
    <property type="entry name" value="Winged helix-like DNA-binding domain superfamily/Winged helix DNA-binding domain"/>
    <property type="match status" value="1"/>
</dbReference>
<dbReference type="PANTHER" id="PTHR46260:SF2">
    <property type="entry name" value="KELCH DOMAIN-CONTAINING PROTEIN 8B"/>
    <property type="match status" value="1"/>
</dbReference>
<organism evidence="12 13">
    <name type="scientific">Hemibagrus guttatus</name>
    <dbReference type="NCBI Taxonomy" id="175788"/>
    <lineage>
        <taxon>Eukaryota</taxon>
        <taxon>Metazoa</taxon>
        <taxon>Chordata</taxon>
        <taxon>Craniata</taxon>
        <taxon>Vertebrata</taxon>
        <taxon>Euteleostomi</taxon>
        <taxon>Actinopterygii</taxon>
        <taxon>Neopterygii</taxon>
        <taxon>Teleostei</taxon>
        <taxon>Ostariophysi</taxon>
        <taxon>Siluriformes</taxon>
        <taxon>Bagridae</taxon>
        <taxon>Hemibagrus</taxon>
    </lineage>
</organism>
<dbReference type="SMART" id="SM00612">
    <property type="entry name" value="Kelch"/>
    <property type="match status" value="2"/>
</dbReference>
<keyword evidence="6" id="KW-0677">Repeat</keyword>
<dbReference type="InterPro" id="IPR006652">
    <property type="entry name" value="Kelch_1"/>
</dbReference>
<keyword evidence="13" id="KW-1185">Reference proteome</keyword>
<dbReference type="GO" id="GO:0140014">
    <property type="term" value="P:mitotic nuclear division"/>
    <property type="evidence" value="ECO:0007669"/>
    <property type="project" value="TreeGrafter"/>
</dbReference>
<dbReference type="AlphaFoldDB" id="A0AAE0QD19"/>
<dbReference type="Gene3D" id="2.120.10.80">
    <property type="entry name" value="Kelch-type beta propeller"/>
    <property type="match status" value="1"/>
</dbReference>
<dbReference type="SUPFAM" id="SSF117281">
    <property type="entry name" value="Kelch motif"/>
    <property type="match status" value="1"/>
</dbReference>
<keyword evidence="3" id="KW-0880">Kelch repeat</keyword>
<keyword evidence="4" id="KW-0963">Cytoplasm</keyword>
<comment type="subcellular location">
    <subcellularLocation>
        <location evidence="2">Cytoplasm</location>
    </subcellularLocation>
    <subcellularLocation>
        <location evidence="1">Midbody</location>
    </subcellularLocation>
</comment>
<comment type="function">
    <text evidence="9">Involved in pinching off the separated nuclei at the cleavage furrow and in cytokinesis. Required for mitotic integrity and maintenance of chromosomal stability. Protects cells against mitotic errors, centrosomal amplification, micronucleus formation and aneuploidy. Plays a key role of midbody function involving abscission of the daughter cells during cytokinesis and appropriate chromosomal and nuclear segregation into the daughter cells.</text>
</comment>
<name>A0AAE0QD19_9TELE</name>
<evidence type="ECO:0000256" key="3">
    <source>
        <dbReference type="ARBA" id="ARBA00022441"/>
    </source>
</evidence>
<dbReference type="InterPro" id="IPR015915">
    <property type="entry name" value="Kelch-typ_b-propeller"/>
</dbReference>
<proteinExistence type="predicted"/>
<feature type="domain" description="Sleeping Beauty transposase HTH" evidence="11">
    <location>
        <begin position="1"/>
        <end position="52"/>
    </location>
</feature>
<reference evidence="12" key="1">
    <citation type="submission" date="2023-06" db="EMBL/GenBank/DDBJ databases">
        <title>Male Hemibagrus guttatus genome.</title>
        <authorList>
            <person name="Bian C."/>
        </authorList>
    </citation>
    <scope>NUCLEOTIDE SEQUENCE</scope>
    <source>
        <strain evidence="12">Male_cb2023</strain>
        <tissue evidence="12">Muscle</tissue>
    </source>
</reference>
<dbReference type="PANTHER" id="PTHR46260">
    <property type="entry name" value="RING-TYPE DOMAIN-CONTAINING PROTEIN"/>
    <property type="match status" value="1"/>
</dbReference>
<evidence type="ECO:0000256" key="2">
    <source>
        <dbReference type="ARBA" id="ARBA00004496"/>
    </source>
</evidence>
<evidence type="ECO:0000256" key="10">
    <source>
        <dbReference type="SAM" id="MobiDB-lite"/>
    </source>
</evidence>
<dbReference type="EMBL" id="JAUCMX010000017">
    <property type="protein sequence ID" value="KAK3518543.1"/>
    <property type="molecule type" value="Genomic_DNA"/>
</dbReference>
<dbReference type="GO" id="GO:0005737">
    <property type="term" value="C:cytoplasm"/>
    <property type="evidence" value="ECO:0007669"/>
    <property type="project" value="UniProtKB-SubCell"/>
</dbReference>
<comment type="caution">
    <text evidence="12">The sequence shown here is derived from an EMBL/GenBank/DDBJ whole genome shotgun (WGS) entry which is preliminary data.</text>
</comment>
<keyword evidence="5" id="KW-0132">Cell division</keyword>
<dbReference type="Proteomes" id="UP001274896">
    <property type="component" value="Unassembled WGS sequence"/>
</dbReference>